<name>A0ABW2W4J6_9ACTN</name>
<proteinExistence type="predicted"/>
<accession>A0ABW2W4J6</accession>
<evidence type="ECO:0000256" key="1">
    <source>
        <dbReference type="SAM" id="MobiDB-lite"/>
    </source>
</evidence>
<sequence length="55" mass="5707">MTSRPQTPVGIAAESSDPYCVAADAAAELLRDLPRPATSADRAPAAARVLEGDQR</sequence>
<feature type="compositionally biased region" description="Low complexity" evidence="1">
    <location>
        <begin position="35"/>
        <end position="48"/>
    </location>
</feature>
<reference evidence="3" key="1">
    <citation type="journal article" date="2019" name="Int. J. Syst. Evol. Microbiol.">
        <title>The Global Catalogue of Microorganisms (GCM) 10K type strain sequencing project: providing services to taxonomists for standard genome sequencing and annotation.</title>
        <authorList>
            <consortium name="The Broad Institute Genomics Platform"/>
            <consortium name="The Broad Institute Genome Sequencing Center for Infectious Disease"/>
            <person name="Wu L."/>
            <person name="Ma J."/>
        </authorList>
    </citation>
    <scope>NUCLEOTIDE SEQUENCE [LARGE SCALE GENOMIC DNA]</scope>
    <source>
        <strain evidence="3">CGMCC 4.7400</strain>
    </source>
</reference>
<evidence type="ECO:0000313" key="2">
    <source>
        <dbReference type="EMBL" id="MFD0312726.1"/>
    </source>
</evidence>
<dbReference type="Proteomes" id="UP001597023">
    <property type="component" value="Unassembled WGS sequence"/>
</dbReference>
<evidence type="ECO:0000313" key="3">
    <source>
        <dbReference type="Proteomes" id="UP001597023"/>
    </source>
</evidence>
<dbReference type="RefSeq" id="WP_381604310.1">
    <property type="nucleotide sequence ID" value="NZ_JBHTEB010000001.1"/>
</dbReference>
<dbReference type="EMBL" id="JBHTEB010000001">
    <property type="protein sequence ID" value="MFD0312726.1"/>
    <property type="molecule type" value="Genomic_DNA"/>
</dbReference>
<protein>
    <submittedName>
        <fullName evidence="2">Uncharacterized protein</fullName>
    </submittedName>
</protein>
<organism evidence="2 3">
    <name type="scientific">Streptomyces flavalbus</name>
    <dbReference type="NCBI Taxonomy" id="2665155"/>
    <lineage>
        <taxon>Bacteria</taxon>
        <taxon>Bacillati</taxon>
        <taxon>Actinomycetota</taxon>
        <taxon>Actinomycetes</taxon>
        <taxon>Kitasatosporales</taxon>
        <taxon>Streptomycetaceae</taxon>
        <taxon>Streptomyces</taxon>
    </lineage>
</organism>
<keyword evidence="3" id="KW-1185">Reference proteome</keyword>
<comment type="caution">
    <text evidence="2">The sequence shown here is derived from an EMBL/GenBank/DDBJ whole genome shotgun (WGS) entry which is preliminary data.</text>
</comment>
<feature type="region of interest" description="Disordered" evidence="1">
    <location>
        <begin position="34"/>
        <end position="55"/>
    </location>
</feature>
<gene>
    <name evidence="2" type="ORF">ACFQZ6_00440</name>
</gene>